<evidence type="ECO:0000256" key="2">
    <source>
        <dbReference type="ARBA" id="ARBA00022741"/>
    </source>
</evidence>
<dbReference type="PROSITE" id="PS50893">
    <property type="entry name" value="ABC_TRANSPORTER_2"/>
    <property type="match status" value="1"/>
</dbReference>
<evidence type="ECO:0000313" key="6">
    <source>
        <dbReference type="Proteomes" id="UP000295277"/>
    </source>
</evidence>
<dbReference type="EMBL" id="SLVM01000015">
    <property type="protein sequence ID" value="TCM82701.1"/>
    <property type="molecule type" value="Genomic_DNA"/>
</dbReference>
<accession>A0A4R1YTJ9</accession>
<reference evidence="5 6" key="1">
    <citation type="submission" date="2019-03" db="EMBL/GenBank/DDBJ databases">
        <title>Genomic Encyclopedia of Type Strains, Phase IV (KMG-IV): sequencing the most valuable type-strain genomes for metagenomic binning, comparative biology and taxonomic classification.</title>
        <authorList>
            <person name="Goeker M."/>
        </authorList>
    </citation>
    <scope>NUCLEOTIDE SEQUENCE [LARGE SCALE GENOMIC DNA]</scope>
    <source>
        <strain evidence="5 6">DSM 21153</strain>
    </source>
</reference>
<dbReference type="Proteomes" id="UP000295277">
    <property type="component" value="Unassembled WGS sequence"/>
</dbReference>
<dbReference type="PROSITE" id="PS00211">
    <property type="entry name" value="ABC_TRANSPORTER_1"/>
    <property type="match status" value="1"/>
</dbReference>
<gene>
    <name evidence="5" type="ORF">EV216_11565</name>
</gene>
<comment type="caution">
    <text evidence="5">The sequence shown here is derived from an EMBL/GenBank/DDBJ whole genome shotgun (WGS) entry which is preliminary data.</text>
</comment>
<dbReference type="Gene3D" id="3.40.50.300">
    <property type="entry name" value="P-loop containing nucleotide triphosphate hydrolases"/>
    <property type="match status" value="1"/>
</dbReference>
<dbReference type="RefSeq" id="WP_207894001.1">
    <property type="nucleotide sequence ID" value="NZ_SLVM01000015.1"/>
</dbReference>
<name>A0A4R1YTJ9_9RHOB</name>
<evidence type="ECO:0000256" key="1">
    <source>
        <dbReference type="ARBA" id="ARBA00022448"/>
    </source>
</evidence>
<keyword evidence="3 5" id="KW-0067">ATP-binding</keyword>
<protein>
    <submittedName>
        <fullName evidence="5">Putrescine transport system ATP-binding protein</fullName>
    </submittedName>
</protein>
<dbReference type="PANTHER" id="PTHR42781:SF4">
    <property type="entry name" value="SPERMIDINE_PUTRESCINE IMPORT ATP-BINDING PROTEIN POTA"/>
    <property type="match status" value="1"/>
</dbReference>
<organism evidence="5 6">
    <name type="scientific">Rhodovulum steppense</name>
    <dbReference type="NCBI Taxonomy" id="540251"/>
    <lineage>
        <taxon>Bacteria</taxon>
        <taxon>Pseudomonadati</taxon>
        <taxon>Pseudomonadota</taxon>
        <taxon>Alphaproteobacteria</taxon>
        <taxon>Rhodobacterales</taxon>
        <taxon>Paracoccaceae</taxon>
        <taxon>Rhodovulum</taxon>
    </lineage>
</organism>
<dbReference type="GO" id="GO:0005524">
    <property type="term" value="F:ATP binding"/>
    <property type="evidence" value="ECO:0007669"/>
    <property type="project" value="UniProtKB-KW"/>
</dbReference>
<dbReference type="AlphaFoldDB" id="A0A4R1YTJ9"/>
<dbReference type="InterPro" id="IPR050093">
    <property type="entry name" value="ABC_SmlMolc_Importer"/>
</dbReference>
<feature type="domain" description="ABC transporter" evidence="4">
    <location>
        <begin position="4"/>
        <end position="221"/>
    </location>
</feature>
<dbReference type="SMART" id="SM00382">
    <property type="entry name" value="AAA"/>
    <property type="match status" value="1"/>
</dbReference>
<dbReference type="InterPro" id="IPR003593">
    <property type="entry name" value="AAA+_ATPase"/>
</dbReference>
<dbReference type="PANTHER" id="PTHR42781">
    <property type="entry name" value="SPERMIDINE/PUTRESCINE IMPORT ATP-BINDING PROTEIN POTA"/>
    <property type="match status" value="1"/>
</dbReference>
<keyword evidence="1" id="KW-0813">Transport</keyword>
<proteinExistence type="predicted"/>
<dbReference type="InterPro" id="IPR027417">
    <property type="entry name" value="P-loop_NTPase"/>
</dbReference>
<dbReference type="InterPro" id="IPR003439">
    <property type="entry name" value="ABC_transporter-like_ATP-bd"/>
</dbReference>
<evidence type="ECO:0000256" key="3">
    <source>
        <dbReference type="ARBA" id="ARBA00022840"/>
    </source>
</evidence>
<dbReference type="GO" id="GO:0016887">
    <property type="term" value="F:ATP hydrolysis activity"/>
    <property type="evidence" value="ECO:0007669"/>
    <property type="project" value="InterPro"/>
</dbReference>
<keyword evidence="6" id="KW-1185">Reference proteome</keyword>
<keyword evidence="2" id="KW-0547">Nucleotide-binding</keyword>
<dbReference type="Pfam" id="PF00005">
    <property type="entry name" value="ABC_tran"/>
    <property type="match status" value="1"/>
</dbReference>
<sequence>MSGLRLEGVANAVLAPLDLTVRPGEAVAVLGPSGAGKSTLLKIVAGLLPHRGRVLLDGGELTWLPPHRRGIGYMSQDLHLFPHLSVANNLHLPLVFRGLDRAARAARVAETLALCAIDHRASRRPASLSGGERQRAALARALVCRPRLLLLDEPFANLDHATRGALWREVDALRRRLGITALIVTHDPAEAAALADRSVRIADGTLTERTAPSCSPSMTTPCCAC</sequence>
<evidence type="ECO:0000313" key="5">
    <source>
        <dbReference type="EMBL" id="TCM82701.1"/>
    </source>
</evidence>
<dbReference type="InterPro" id="IPR017871">
    <property type="entry name" value="ABC_transporter-like_CS"/>
</dbReference>
<evidence type="ECO:0000259" key="4">
    <source>
        <dbReference type="PROSITE" id="PS50893"/>
    </source>
</evidence>
<dbReference type="SUPFAM" id="SSF52540">
    <property type="entry name" value="P-loop containing nucleoside triphosphate hydrolases"/>
    <property type="match status" value="1"/>
</dbReference>